<dbReference type="GO" id="GO:0005886">
    <property type="term" value="C:plasma membrane"/>
    <property type="evidence" value="ECO:0007669"/>
    <property type="project" value="UniProtKB-SubCell"/>
</dbReference>
<dbReference type="GO" id="GO:0022857">
    <property type="term" value="F:transmembrane transporter activity"/>
    <property type="evidence" value="ECO:0007669"/>
    <property type="project" value="InterPro"/>
</dbReference>
<evidence type="ECO:0000256" key="4">
    <source>
        <dbReference type="ARBA" id="ARBA00022989"/>
    </source>
</evidence>
<feature type="domain" description="Major facilitator superfamily (MFS) profile" evidence="7">
    <location>
        <begin position="22"/>
        <end position="412"/>
    </location>
</feature>
<feature type="transmembrane region" description="Helical" evidence="6">
    <location>
        <begin position="147"/>
        <end position="166"/>
    </location>
</feature>
<dbReference type="RefSeq" id="WP_091583466.1">
    <property type="nucleotide sequence ID" value="NZ_FNDU01000004.1"/>
</dbReference>
<feature type="transmembrane region" description="Helical" evidence="6">
    <location>
        <begin position="353"/>
        <end position="375"/>
    </location>
</feature>
<keyword evidence="4 6" id="KW-1133">Transmembrane helix</keyword>
<feature type="transmembrane region" description="Helical" evidence="6">
    <location>
        <begin position="172"/>
        <end position="194"/>
    </location>
</feature>
<sequence length="420" mass="44776">MENQTLAHHTSDPSVRNQPWRMLGWLLFTQVLVAFAGRSLAPLGVFIGESLMLTNAQIGMLPAALFFGQFAVSIPSGMLVDRVGTRPLLLALSLCLGLSFFFAALTSNFMLLLMFVVIGGLGYGAMHPTSNRGILYWFERRSRGTAMGIKQMGVTVGSALASLLLVPLSAAYGWRPVFIGAAFLLTVAGLISYLRYRDAKATSKTPSAKKENTWKTLLSMGKNKAVLLVSFGAVGLSSAQMIVNTYIIIYTTQVIGISVALAAILLVISEIAGSVGRVMWGVVSDRLFKGNRFILLSMIAIISAASAVVMALLPPGTPFTYVALLAFVFGLCIAGFNGLWMNAATELVPLKQAGLASGFSISVGSWGVIIGPPLFGFITDITGTFTAGWYALAVVLVITAALFISLHLFEKKKGDINNAE</sequence>
<feature type="transmembrane region" description="Helical" evidence="6">
    <location>
        <begin position="109"/>
        <end position="126"/>
    </location>
</feature>
<feature type="transmembrane region" description="Helical" evidence="6">
    <location>
        <begin position="387"/>
        <end position="409"/>
    </location>
</feature>
<dbReference type="OrthoDB" id="9794076at2"/>
<dbReference type="SUPFAM" id="SSF103473">
    <property type="entry name" value="MFS general substrate transporter"/>
    <property type="match status" value="1"/>
</dbReference>
<dbReference type="InterPro" id="IPR011701">
    <property type="entry name" value="MFS"/>
</dbReference>
<comment type="subcellular location">
    <subcellularLocation>
        <location evidence="1">Cell membrane</location>
        <topology evidence="1">Multi-pass membrane protein</topology>
    </subcellularLocation>
</comment>
<proteinExistence type="predicted"/>
<keyword evidence="9" id="KW-1185">Reference proteome</keyword>
<feature type="transmembrane region" description="Helical" evidence="6">
    <location>
        <begin position="59"/>
        <end position="80"/>
    </location>
</feature>
<dbReference type="InterPro" id="IPR020846">
    <property type="entry name" value="MFS_dom"/>
</dbReference>
<evidence type="ECO:0000256" key="6">
    <source>
        <dbReference type="SAM" id="Phobius"/>
    </source>
</evidence>
<evidence type="ECO:0000256" key="1">
    <source>
        <dbReference type="ARBA" id="ARBA00004651"/>
    </source>
</evidence>
<reference evidence="8 9" key="1">
    <citation type="submission" date="2016-10" db="EMBL/GenBank/DDBJ databases">
        <authorList>
            <person name="de Groot N.N."/>
        </authorList>
    </citation>
    <scope>NUCLEOTIDE SEQUENCE [LARGE SCALE GENOMIC DNA]</scope>
    <source>
        <strain evidence="9">P4B,CCM 7963,CECT 7998,DSM 25260,IBRC-M 10614,KCTC 13821</strain>
    </source>
</reference>
<protein>
    <submittedName>
        <fullName evidence="8">Sugar phosphate permease</fullName>
    </submittedName>
</protein>
<keyword evidence="2" id="KW-0813">Transport</keyword>
<evidence type="ECO:0000313" key="8">
    <source>
        <dbReference type="EMBL" id="SDI00878.1"/>
    </source>
</evidence>
<evidence type="ECO:0000259" key="7">
    <source>
        <dbReference type="PROSITE" id="PS50850"/>
    </source>
</evidence>
<keyword evidence="3 6" id="KW-0812">Transmembrane</keyword>
<feature type="transmembrane region" description="Helical" evidence="6">
    <location>
        <begin position="319"/>
        <end position="341"/>
    </location>
</feature>
<feature type="transmembrane region" description="Helical" evidence="6">
    <location>
        <begin position="293"/>
        <end position="313"/>
    </location>
</feature>
<evidence type="ECO:0000256" key="5">
    <source>
        <dbReference type="ARBA" id="ARBA00023136"/>
    </source>
</evidence>
<dbReference type="PROSITE" id="PS50850">
    <property type="entry name" value="MFS"/>
    <property type="match status" value="1"/>
</dbReference>
<dbReference type="Proteomes" id="UP000199017">
    <property type="component" value="Unassembled WGS sequence"/>
</dbReference>
<keyword evidence="5 6" id="KW-0472">Membrane</keyword>
<dbReference type="Gene3D" id="1.20.1250.20">
    <property type="entry name" value="MFS general substrate transporter like domains"/>
    <property type="match status" value="2"/>
</dbReference>
<accession>A0A1G8H2K6</accession>
<organism evidence="8 9">
    <name type="scientific">Alteribacillus bidgolensis</name>
    <dbReference type="NCBI Taxonomy" id="930129"/>
    <lineage>
        <taxon>Bacteria</taxon>
        <taxon>Bacillati</taxon>
        <taxon>Bacillota</taxon>
        <taxon>Bacilli</taxon>
        <taxon>Bacillales</taxon>
        <taxon>Bacillaceae</taxon>
        <taxon>Alteribacillus</taxon>
    </lineage>
</organism>
<dbReference type="STRING" id="930129.SAMN05216352_10480"/>
<gene>
    <name evidence="8" type="ORF">SAMN05216352_10480</name>
</gene>
<evidence type="ECO:0000256" key="3">
    <source>
        <dbReference type="ARBA" id="ARBA00022692"/>
    </source>
</evidence>
<dbReference type="EMBL" id="FNDU01000004">
    <property type="protein sequence ID" value="SDI00878.1"/>
    <property type="molecule type" value="Genomic_DNA"/>
</dbReference>
<feature type="transmembrane region" description="Helical" evidence="6">
    <location>
        <begin position="23"/>
        <end position="47"/>
    </location>
</feature>
<dbReference type="InterPro" id="IPR052952">
    <property type="entry name" value="MFS-Transporter"/>
</dbReference>
<dbReference type="AlphaFoldDB" id="A0A1G8H2K6"/>
<dbReference type="Pfam" id="PF07690">
    <property type="entry name" value="MFS_1"/>
    <property type="match status" value="1"/>
</dbReference>
<feature type="transmembrane region" description="Helical" evidence="6">
    <location>
        <begin position="255"/>
        <end position="272"/>
    </location>
</feature>
<evidence type="ECO:0000313" key="9">
    <source>
        <dbReference type="Proteomes" id="UP000199017"/>
    </source>
</evidence>
<evidence type="ECO:0000256" key="2">
    <source>
        <dbReference type="ARBA" id="ARBA00022448"/>
    </source>
</evidence>
<name>A0A1G8H2K6_9BACI</name>
<dbReference type="InterPro" id="IPR036259">
    <property type="entry name" value="MFS_trans_sf"/>
</dbReference>
<feature type="transmembrane region" description="Helical" evidence="6">
    <location>
        <begin position="87"/>
        <end position="103"/>
    </location>
</feature>
<feature type="transmembrane region" description="Helical" evidence="6">
    <location>
        <begin position="225"/>
        <end position="249"/>
    </location>
</feature>
<dbReference type="PANTHER" id="PTHR23527">
    <property type="entry name" value="BLL3282 PROTEIN"/>
    <property type="match status" value="1"/>
</dbReference>
<dbReference type="CDD" id="cd17475">
    <property type="entry name" value="MFS_MT3072_like"/>
    <property type="match status" value="1"/>
</dbReference>
<dbReference type="PANTHER" id="PTHR23527:SF1">
    <property type="entry name" value="BLL3282 PROTEIN"/>
    <property type="match status" value="1"/>
</dbReference>